<evidence type="ECO:0000256" key="2">
    <source>
        <dbReference type="ARBA" id="ARBA00022692"/>
    </source>
</evidence>
<evidence type="ECO:0000256" key="5">
    <source>
        <dbReference type="RuleBase" id="RU000477"/>
    </source>
</evidence>
<dbReference type="GO" id="GO:0016020">
    <property type="term" value="C:membrane"/>
    <property type="evidence" value="ECO:0007669"/>
    <property type="project" value="UniProtKB-SubCell"/>
</dbReference>
<comment type="similarity">
    <text evidence="5">Belongs to the MIP/aquaporin (TC 1.A.8) family.</text>
</comment>
<dbReference type="OrthoDB" id="3222at2759"/>
<feature type="transmembrane region" description="Helical" evidence="6">
    <location>
        <begin position="226"/>
        <end position="246"/>
    </location>
</feature>
<dbReference type="AlphaFoldDB" id="A0A2U1P3W8"/>
<dbReference type="Proteomes" id="UP000245207">
    <property type="component" value="Unassembled WGS sequence"/>
</dbReference>
<comment type="caution">
    <text evidence="7">The sequence shown here is derived from an EMBL/GenBank/DDBJ whole genome shotgun (WGS) entry which is preliminary data.</text>
</comment>
<keyword evidence="3 6" id="KW-1133">Transmembrane helix</keyword>
<evidence type="ECO:0000256" key="1">
    <source>
        <dbReference type="ARBA" id="ARBA00004141"/>
    </source>
</evidence>
<proteinExistence type="inferred from homology"/>
<dbReference type="STRING" id="35608.A0A2U1P3W8"/>
<dbReference type="GO" id="GO:0015267">
    <property type="term" value="F:channel activity"/>
    <property type="evidence" value="ECO:0007669"/>
    <property type="project" value="InterPro"/>
</dbReference>
<dbReference type="PANTHER" id="PTHR47002">
    <property type="entry name" value="AQUAPORIN-LIKE"/>
    <property type="match status" value="1"/>
</dbReference>
<evidence type="ECO:0000256" key="6">
    <source>
        <dbReference type="SAM" id="Phobius"/>
    </source>
</evidence>
<dbReference type="InterPro" id="IPR023271">
    <property type="entry name" value="Aquaporin-like"/>
</dbReference>
<gene>
    <name evidence="7" type="ORF">CTI12_AA197530</name>
</gene>
<accession>A0A2U1P3W8</accession>
<dbReference type="InterPro" id="IPR000425">
    <property type="entry name" value="MIP"/>
</dbReference>
<feature type="transmembrane region" description="Helical" evidence="6">
    <location>
        <begin position="199"/>
        <end position="219"/>
    </location>
</feature>
<name>A0A2U1P3W8_ARTAN</name>
<keyword evidence="2 5" id="KW-0812">Transmembrane</keyword>
<evidence type="ECO:0000256" key="3">
    <source>
        <dbReference type="ARBA" id="ARBA00022989"/>
    </source>
</evidence>
<dbReference type="EMBL" id="PKPP01001730">
    <property type="protein sequence ID" value="PWA80377.1"/>
    <property type="molecule type" value="Genomic_DNA"/>
</dbReference>
<evidence type="ECO:0000256" key="4">
    <source>
        <dbReference type="ARBA" id="ARBA00023136"/>
    </source>
</evidence>
<feature type="transmembrane region" description="Helical" evidence="6">
    <location>
        <begin position="95"/>
        <end position="114"/>
    </location>
</feature>
<sequence>MATTNSAQVVLVDEEGFSSGNKVQPYLATTPRVEPWEVDHGNKERSLTLGDRLGLEDLSSMNVWRASIGELLGTAVLVFMIDTIVISSFESQTKIPNVLMSTLIAITITILLLAVHPISGGHMNPVISFSAALVGLISISRAFIYIIAQCVGGLLGALALQAVVTHDIAQNFSLGGCTLTVIAPGPHGPVVTGIDTSQAFWLEIICTFIFLFASIWLAYDHRQAKALGIIVVFTIIGIVLGLLVFVSTTLTLKKGYAGAGMNPARCLGPAMIRGGHLWDGHWVFWIGPMIACMAFYIYTKIIPSNHFHAIGYRHDFFNVLRAMVNLTH</sequence>
<keyword evidence="8" id="KW-1185">Reference proteome</keyword>
<comment type="subcellular location">
    <subcellularLocation>
        <location evidence="1">Membrane</location>
        <topology evidence="1">Multi-pass membrane protein</topology>
    </subcellularLocation>
</comment>
<organism evidence="7 8">
    <name type="scientific">Artemisia annua</name>
    <name type="common">Sweet wormwood</name>
    <dbReference type="NCBI Taxonomy" id="35608"/>
    <lineage>
        <taxon>Eukaryota</taxon>
        <taxon>Viridiplantae</taxon>
        <taxon>Streptophyta</taxon>
        <taxon>Embryophyta</taxon>
        <taxon>Tracheophyta</taxon>
        <taxon>Spermatophyta</taxon>
        <taxon>Magnoliopsida</taxon>
        <taxon>eudicotyledons</taxon>
        <taxon>Gunneridae</taxon>
        <taxon>Pentapetalae</taxon>
        <taxon>asterids</taxon>
        <taxon>campanulids</taxon>
        <taxon>Asterales</taxon>
        <taxon>Asteraceae</taxon>
        <taxon>Asteroideae</taxon>
        <taxon>Anthemideae</taxon>
        <taxon>Artemisiinae</taxon>
        <taxon>Artemisia</taxon>
    </lineage>
</organism>
<evidence type="ECO:0000313" key="8">
    <source>
        <dbReference type="Proteomes" id="UP000245207"/>
    </source>
</evidence>
<keyword evidence="5" id="KW-0813">Transport</keyword>
<protein>
    <submittedName>
        <fullName evidence="7">Major intrinsic protein, Aquaporin-like protein</fullName>
    </submittedName>
</protein>
<evidence type="ECO:0000313" key="7">
    <source>
        <dbReference type="EMBL" id="PWA80377.1"/>
    </source>
</evidence>
<dbReference type="Pfam" id="PF00230">
    <property type="entry name" value="MIP"/>
    <property type="match status" value="1"/>
</dbReference>
<reference evidence="7 8" key="1">
    <citation type="journal article" date="2018" name="Mol. Plant">
        <title>The genome of Artemisia annua provides insight into the evolution of Asteraceae family and artemisinin biosynthesis.</title>
        <authorList>
            <person name="Shen Q."/>
            <person name="Zhang L."/>
            <person name="Liao Z."/>
            <person name="Wang S."/>
            <person name="Yan T."/>
            <person name="Shi P."/>
            <person name="Liu M."/>
            <person name="Fu X."/>
            <person name="Pan Q."/>
            <person name="Wang Y."/>
            <person name="Lv Z."/>
            <person name="Lu X."/>
            <person name="Zhang F."/>
            <person name="Jiang W."/>
            <person name="Ma Y."/>
            <person name="Chen M."/>
            <person name="Hao X."/>
            <person name="Li L."/>
            <person name="Tang Y."/>
            <person name="Lv G."/>
            <person name="Zhou Y."/>
            <person name="Sun X."/>
            <person name="Brodelius P.E."/>
            <person name="Rose J.K.C."/>
            <person name="Tang K."/>
        </authorList>
    </citation>
    <scope>NUCLEOTIDE SEQUENCE [LARGE SCALE GENOMIC DNA]</scope>
    <source>
        <strain evidence="8">cv. Huhao1</strain>
        <tissue evidence="7">Leaf</tissue>
    </source>
</reference>
<dbReference type="PRINTS" id="PR00783">
    <property type="entry name" value="MINTRINSICP"/>
</dbReference>
<dbReference type="PANTHER" id="PTHR47002:SF2">
    <property type="entry name" value="AQUAPORIN AQPAE.A-LIKE"/>
    <property type="match status" value="1"/>
</dbReference>
<dbReference type="SUPFAM" id="SSF81338">
    <property type="entry name" value="Aquaporin-like"/>
    <property type="match status" value="1"/>
</dbReference>
<dbReference type="Gene3D" id="1.20.1080.10">
    <property type="entry name" value="Glycerol uptake facilitator protein"/>
    <property type="match status" value="1"/>
</dbReference>
<feature type="transmembrane region" description="Helical" evidence="6">
    <location>
        <begin position="71"/>
        <end position="89"/>
    </location>
</feature>
<keyword evidence="4 6" id="KW-0472">Membrane</keyword>
<feature type="transmembrane region" description="Helical" evidence="6">
    <location>
        <begin position="282"/>
        <end position="299"/>
    </location>
</feature>